<dbReference type="GO" id="GO:0005634">
    <property type="term" value="C:nucleus"/>
    <property type="evidence" value="ECO:0007669"/>
    <property type="project" value="TreeGrafter"/>
</dbReference>
<keyword evidence="2 8" id="KW-0808">Transferase</keyword>
<dbReference type="SUPFAM" id="SSF56104">
    <property type="entry name" value="SAICAR synthase-like"/>
    <property type="match status" value="1"/>
</dbReference>
<dbReference type="Pfam" id="PF03770">
    <property type="entry name" value="IPK"/>
    <property type="match status" value="1"/>
</dbReference>
<dbReference type="PANTHER" id="PTHR12400">
    <property type="entry name" value="INOSITOL POLYPHOSPHATE KINASE"/>
    <property type="match status" value="1"/>
</dbReference>
<evidence type="ECO:0000256" key="3">
    <source>
        <dbReference type="ARBA" id="ARBA00022741"/>
    </source>
</evidence>
<evidence type="ECO:0000256" key="1">
    <source>
        <dbReference type="ARBA" id="ARBA00007374"/>
    </source>
</evidence>
<keyword evidence="4 8" id="KW-0418">Kinase</keyword>
<comment type="catalytic activity">
    <reaction evidence="6 8">
        <text>1D-myo-inositol 1,4,5-trisphosphate + 2 ATP = 1D-myo-inositol 1,3,4,5,6-pentakisphosphate + 2 ADP + 2 H(+)</text>
        <dbReference type="Rhea" id="RHEA:32359"/>
        <dbReference type="ChEBI" id="CHEBI:15378"/>
        <dbReference type="ChEBI" id="CHEBI:30616"/>
        <dbReference type="ChEBI" id="CHEBI:57733"/>
        <dbReference type="ChEBI" id="CHEBI:203600"/>
        <dbReference type="ChEBI" id="CHEBI:456216"/>
        <dbReference type="EC" id="2.7.1.151"/>
    </reaction>
</comment>
<evidence type="ECO:0000256" key="5">
    <source>
        <dbReference type="ARBA" id="ARBA00022840"/>
    </source>
</evidence>
<evidence type="ECO:0000256" key="6">
    <source>
        <dbReference type="ARBA" id="ARBA00036164"/>
    </source>
</evidence>
<evidence type="ECO:0000256" key="4">
    <source>
        <dbReference type="ARBA" id="ARBA00022777"/>
    </source>
</evidence>
<dbReference type="GO" id="GO:0032958">
    <property type="term" value="P:inositol phosphate biosynthetic process"/>
    <property type="evidence" value="ECO:0007669"/>
    <property type="project" value="InterPro"/>
</dbReference>
<evidence type="ECO:0000313" key="10">
    <source>
        <dbReference type="Proteomes" id="UP001190700"/>
    </source>
</evidence>
<dbReference type="EC" id="2.7.1.151" evidence="8"/>
<accession>A0AAE0FLC0</accession>
<name>A0AAE0FLC0_9CHLO</name>
<dbReference type="GO" id="GO:0051765">
    <property type="term" value="F:inositol tetrakisphosphate kinase activity"/>
    <property type="evidence" value="ECO:0007669"/>
    <property type="project" value="TreeGrafter"/>
</dbReference>
<comment type="function">
    <text evidence="8">Inositol phosphate kinase with a broad substrate specificity.</text>
</comment>
<keyword evidence="5 8" id="KW-0067">ATP-binding</keyword>
<dbReference type="InterPro" id="IPR038286">
    <property type="entry name" value="IPK_sf"/>
</dbReference>
<dbReference type="PANTHER" id="PTHR12400:SF51">
    <property type="entry name" value="INOSITOL POLYPHOSPHATE MULTIKINASE"/>
    <property type="match status" value="1"/>
</dbReference>
<dbReference type="InterPro" id="IPR005522">
    <property type="entry name" value="IPK"/>
</dbReference>
<evidence type="ECO:0000256" key="2">
    <source>
        <dbReference type="ARBA" id="ARBA00022679"/>
    </source>
</evidence>
<organism evidence="9 10">
    <name type="scientific">Cymbomonas tetramitiformis</name>
    <dbReference type="NCBI Taxonomy" id="36881"/>
    <lineage>
        <taxon>Eukaryota</taxon>
        <taxon>Viridiplantae</taxon>
        <taxon>Chlorophyta</taxon>
        <taxon>Pyramimonadophyceae</taxon>
        <taxon>Pyramimonadales</taxon>
        <taxon>Pyramimonadaceae</taxon>
        <taxon>Cymbomonas</taxon>
    </lineage>
</organism>
<protein>
    <recommendedName>
        <fullName evidence="8">Inositol polyphosphate multikinase</fullName>
        <ecNumber evidence="8">2.7.1.140</ecNumber>
        <ecNumber evidence="8">2.7.1.151</ecNumber>
    </recommendedName>
</protein>
<comment type="caution">
    <text evidence="9">The sequence shown here is derived from an EMBL/GenBank/DDBJ whole genome shotgun (WGS) entry which is preliminary data.</text>
</comment>
<keyword evidence="3 8" id="KW-0547">Nucleotide-binding</keyword>
<keyword evidence="10" id="KW-1185">Reference proteome</keyword>
<dbReference type="EC" id="2.7.1.140" evidence="8"/>
<dbReference type="AlphaFoldDB" id="A0AAE0FLC0"/>
<evidence type="ECO:0000256" key="7">
    <source>
        <dbReference type="ARBA" id="ARBA00036525"/>
    </source>
</evidence>
<dbReference type="GO" id="GO:0005524">
    <property type="term" value="F:ATP binding"/>
    <property type="evidence" value="ECO:0007669"/>
    <property type="project" value="UniProtKB-KW"/>
</dbReference>
<evidence type="ECO:0000256" key="8">
    <source>
        <dbReference type="RuleBase" id="RU363090"/>
    </source>
</evidence>
<reference evidence="9 10" key="1">
    <citation type="journal article" date="2015" name="Genome Biol. Evol.">
        <title>Comparative Genomics of a Bacterivorous Green Alga Reveals Evolutionary Causalities and Consequences of Phago-Mixotrophic Mode of Nutrition.</title>
        <authorList>
            <person name="Burns J.A."/>
            <person name="Paasch A."/>
            <person name="Narechania A."/>
            <person name="Kim E."/>
        </authorList>
    </citation>
    <scope>NUCLEOTIDE SEQUENCE [LARGE SCALE GENOMIC DNA]</scope>
    <source>
        <strain evidence="9 10">PLY_AMNH</strain>
    </source>
</reference>
<comment type="catalytic activity">
    <reaction evidence="7 8">
        <text>1D-myo-inositol 1,3,4,6-tetrakisphosphate + ATP = 1D-myo-inositol 1,3,4,5,6-pentakisphosphate + ADP + H(+)</text>
        <dbReference type="Rhea" id="RHEA:12717"/>
        <dbReference type="ChEBI" id="CHEBI:15378"/>
        <dbReference type="ChEBI" id="CHEBI:30616"/>
        <dbReference type="ChEBI" id="CHEBI:57660"/>
        <dbReference type="ChEBI" id="CHEBI:57733"/>
        <dbReference type="ChEBI" id="CHEBI:456216"/>
        <dbReference type="EC" id="2.7.1.140"/>
    </reaction>
</comment>
<evidence type="ECO:0000313" key="9">
    <source>
        <dbReference type="EMBL" id="KAK3261807.1"/>
    </source>
</evidence>
<sequence length="205" mass="22742">MDIASRTTQQNADDVLVIPSLRRSEHQVAGHGCADEKLGPVVDDNGVFYKPLQNDDRGYREASFYDRVNADARAETESNGSTECGSITSLAFLHRYLPSSYGTCSMVLEHISGHADPVSCLKMEDITHTYTRPCVMDLKMGYRTWYHGAPEKKKAEWRKKDESSTSPIVGFKISGMQASPHPEYASLSLGRLSIAQMGTIIDHLL</sequence>
<comment type="similarity">
    <text evidence="1 8">Belongs to the inositol phosphokinase (IPK) family.</text>
</comment>
<dbReference type="GO" id="GO:0008440">
    <property type="term" value="F:inositol-1,4,5-trisphosphate 3-kinase activity"/>
    <property type="evidence" value="ECO:0007669"/>
    <property type="project" value="TreeGrafter"/>
</dbReference>
<dbReference type="Proteomes" id="UP001190700">
    <property type="component" value="Unassembled WGS sequence"/>
</dbReference>
<gene>
    <name evidence="9" type="ORF">CYMTET_29306</name>
</gene>
<dbReference type="Gene3D" id="3.30.470.160">
    <property type="entry name" value="Inositol polyphosphate kinase"/>
    <property type="match status" value="1"/>
</dbReference>
<dbReference type="EMBL" id="LGRX02016651">
    <property type="protein sequence ID" value="KAK3261807.1"/>
    <property type="molecule type" value="Genomic_DNA"/>
</dbReference>
<dbReference type="GO" id="GO:0005737">
    <property type="term" value="C:cytoplasm"/>
    <property type="evidence" value="ECO:0007669"/>
    <property type="project" value="TreeGrafter"/>
</dbReference>
<proteinExistence type="inferred from homology"/>